<name>A0A6A2Y370_HIBSY</name>
<evidence type="ECO:0000256" key="2">
    <source>
        <dbReference type="ARBA" id="ARBA00022723"/>
    </source>
</evidence>
<keyword evidence="2" id="KW-0479">Metal-binding</keyword>
<dbReference type="InterPro" id="IPR044604">
    <property type="entry name" value="FLZ12/13/14"/>
</dbReference>
<evidence type="ECO:0000256" key="5">
    <source>
        <dbReference type="SAM" id="MobiDB-lite"/>
    </source>
</evidence>
<comment type="caution">
    <text evidence="7">The sequence shown here is derived from an EMBL/GenBank/DDBJ whole genome shotgun (WGS) entry which is preliminary data.</text>
</comment>
<proteinExistence type="inferred from homology"/>
<dbReference type="PANTHER" id="PTHR47208:SF5">
    <property type="entry name" value="FCS-LIKE ZINC FINGER 12-RELATED"/>
    <property type="match status" value="1"/>
</dbReference>
<feature type="region of interest" description="Disordered" evidence="5">
    <location>
        <begin position="30"/>
        <end position="50"/>
    </location>
</feature>
<feature type="domain" description="FLZ-type" evidence="6">
    <location>
        <begin position="168"/>
        <end position="211"/>
    </location>
</feature>
<reference evidence="7" key="1">
    <citation type="submission" date="2019-09" db="EMBL/GenBank/DDBJ databases">
        <title>Draft genome information of white flower Hibiscus syriacus.</title>
        <authorList>
            <person name="Kim Y.-M."/>
        </authorList>
    </citation>
    <scope>NUCLEOTIDE SEQUENCE [LARGE SCALE GENOMIC DNA]</scope>
    <source>
        <strain evidence="7">YM2019G1</strain>
    </source>
</reference>
<feature type="zinc finger region" description="FLZ-type" evidence="4">
    <location>
        <begin position="168"/>
        <end position="211"/>
    </location>
</feature>
<keyword evidence="8" id="KW-1185">Reference proteome</keyword>
<dbReference type="PROSITE" id="PS51795">
    <property type="entry name" value="ZF_FLZ"/>
    <property type="match status" value="1"/>
</dbReference>
<evidence type="ECO:0000256" key="3">
    <source>
        <dbReference type="ARBA" id="ARBA00022771"/>
    </source>
</evidence>
<comment type="similarity">
    <text evidence="1">Belongs to the FLZ family.</text>
</comment>
<evidence type="ECO:0000313" key="8">
    <source>
        <dbReference type="Proteomes" id="UP000436088"/>
    </source>
</evidence>
<evidence type="ECO:0000259" key="6">
    <source>
        <dbReference type="PROSITE" id="PS51795"/>
    </source>
</evidence>
<dbReference type="EMBL" id="VEPZ02001406">
    <property type="protein sequence ID" value="KAE8675055.1"/>
    <property type="molecule type" value="Genomic_DNA"/>
</dbReference>
<evidence type="ECO:0000313" key="7">
    <source>
        <dbReference type="EMBL" id="KAE8675055.1"/>
    </source>
</evidence>
<dbReference type="OrthoDB" id="1932717at2759"/>
<keyword evidence="3" id="KW-0862">Zinc</keyword>
<dbReference type="Proteomes" id="UP000436088">
    <property type="component" value="Unassembled WGS sequence"/>
</dbReference>
<dbReference type="AlphaFoldDB" id="A0A6A2Y370"/>
<dbReference type="Pfam" id="PF04570">
    <property type="entry name" value="zf-FLZ"/>
    <property type="match status" value="1"/>
</dbReference>
<dbReference type="PANTHER" id="PTHR47208">
    <property type="entry name" value="OS02G0174800 PROTEIN"/>
    <property type="match status" value="1"/>
</dbReference>
<accession>A0A6A2Y370</accession>
<protein>
    <submittedName>
        <fullName evidence="7">Oligouridylate binding protein 1B isoform 1</fullName>
    </submittedName>
</protein>
<evidence type="ECO:0000256" key="1">
    <source>
        <dbReference type="ARBA" id="ARBA00009374"/>
    </source>
</evidence>
<organism evidence="7 8">
    <name type="scientific">Hibiscus syriacus</name>
    <name type="common">Rose of Sharon</name>
    <dbReference type="NCBI Taxonomy" id="106335"/>
    <lineage>
        <taxon>Eukaryota</taxon>
        <taxon>Viridiplantae</taxon>
        <taxon>Streptophyta</taxon>
        <taxon>Embryophyta</taxon>
        <taxon>Tracheophyta</taxon>
        <taxon>Spermatophyta</taxon>
        <taxon>Magnoliopsida</taxon>
        <taxon>eudicotyledons</taxon>
        <taxon>Gunneridae</taxon>
        <taxon>Pentapetalae</taxon>
        <taxon>rosids</taxon>
        <taxon>malvids</taxon>
        <taxon>Malvales</taxon>
        <taxon>Malvaceae</taxon>
        <taxon>Malvoideae</taxon>
        <taxon>Hibiscus</taxon>
    </lineage>
</organism>
<sequence length="239" mass="26552">MLGNRARPLIGNSPESLVSSHVSGFWDPLKSPKSPLGLKTPSPRGSKRYDATGGVGLGIIASLEKSTRRSIPSPRNAIAVNHGNNNGVFKGGFEGLEMEDYTIVITHHGPGKSSTKMYFHEQQLQEQQRRRRSNHVSLGHDRNGFLGAIKETSSTARFVEDDEYPTSDFLSSCHLCKKKLHGKDIFMYRGEKAFCSSECRSTQIMVDERKEQCKSAKNSRLGYDNSSSGQILWTEIFAI</sequence>
<dbReference type="InterPro" id="IPR007650">
    <property type="entry name" value="Zf-FLZ_dom"/>
</dbReference>
<dbReference type="GO" id="GO:0008270">
    <property type="term" value="F:zinc ion binding"/>
    <property type="evidence" value="ECO:0007669"/>
    <property type="project" value="UniProtKB-KW"/>
</dbReference>
<gene>
    <name evidence="7" type="ORF">F3Y22_tig00111701pilonHSYRG00054</name>
</gene>
<evidence type="ECO:0000256" key="4">
    <source>
        <dbReference type="PROSITE-ProRule" id="PRU01131"/>
    </source>
</evidence>
<keyword evidence="3" id="KW-0863">Zinc-finger</keyword>